<dbReference type="OrthoDB" id="9814001at2"/>
<dbReference type="RefSeq" id="WP_100424493.1">
    <property type="nucleotide sequence ID" value="NZ_PGEX01000001.1"/>
</dbReference>
<keyword evidence="2 4" id="KW-1133">Transmembrane helix</keyword>
<evidence type="ECO:0000256" key="1">
    <source>
        <dbReference type="ARBA" id="ARBA00022692"/>
    </source>
</evidence>
<dbReference type="CDD" id="cd17489">
    <property type="entry name" value="MFS_YfcJ_like"/>
    <property type="match status" value="1"/>
</dbReference>
<feature type="transmembrane region" description="Helical" evidence="4">
    <location>
        <begin position="367"/>
        <end position="385"/>
    </location>
</feature>
<feature type="transmembrane region" description="Helical" evidence="4">
    <location>
        <begin position="300"/>
        <end position="319"/>
    </location>
</feature>
<dbReference type="AlphaFoldDB" id="A0A2M9A3V8"/>
<feature type="transmembrane region" description="Helical" evidence="4">
    <location>
        <begin position="52"/>
        <end position="72"/>
    </location>
</feature>
<dbReference type="InterPro" id="IPR036259">
    <property type="entry name" value="MFS_trans_sf"/>
</dbReference>
<dbReference type="SUPFAM" id="SSF103473">
    <property type="entry name" value="MFS general substrate transporter"/>
    <property type="match status" value="1"/>
</dbReference>
<evidence type="ECO:0000259" key="5">
    <source>
        <dbReference type="PROSITE" id="PS50850"/>
    </source>
</evidence>
<protein>
    <submittedName>
        <fullName evidence="6">Putative MFS family arabinose efflux permease</fullName>
    </submittedName>
</protein>
<keyword evidence="3 4" id="KW-0472">Membrane</keyword>
<dbReference type="InterPro" id="IPR011701">
    <property type="entry name" value="MFS"/>
</dbReference>
<feature type="transmembrane region" description="Helical" evidence="4">
    <location>
        <begin position="248"/>
        <end position="264"/>
    </location>
</feature>
<evidence type="ECO:0000313" key="7">
    <source>
        <dbReference type="Proteomes" id="UP000231134"/>
    </source>
</evidence>
<reference evidence="6 7" key="1">
    <citation type="submission" date="2017-11" db="EMBL/GenBank/DDBJ databases">
        <title>Animal gut microbial communities from fecal samples from Wisconsin, USA.</title>
        <authorList>
            <person name="Neumann A."/>
        </authorList>
    </citation>
    <scope>NUCLEOTIDE SEQUENCE [LARGE SCALE GENOMIC DNA]</scope>
    <source>
        <strain evidence="6 7">UWS3</strain>
    </source>
</reference>
<feature type="transmembrane region" description="Helical" evidence="4">
    <location>
        <begin position="143"/>
        <end position="165"/>
    </location>
</feature>
<feature type="transmembrane region" description="Helical" evidence="4">
    <location>
        <begin position="113"/>
        <end position="131"/>
    </location>
</feature>
<dbReference type="PROSITE" id="PS50850">
    <property type="entry name" value="MFS"/>
    <property type="match status" value="1"/>
</dbReference>
<feature type="transmembrane region" description="Helical" evidence="4">
    <location>
        <begin position="171"/>
        <end position="188"/>
    </location>
</feature>
<dbReference type="PANTHER" id="PTHR23531">
    <property type="entry name" value="QUINOLENE RESISTANCE PROTEIN NORA"/>
    <property type="match status" value="1"/>
</dbReference>
<evidence type="ECO:0000313" key="6">
    <source>
        <dbReference type="EMBL" id="PJJ40401.1"/>
    </source>
</evidence>
<sequence>MPSEQNSLEKPALWTRNFTTCAIVNFLLFFSFYQLLPILPLYIIEKFQTDNATAGVIISLYTIGALACRPFAGFLVDTLSRKPLYFWTFFAFTLCFLGYKTVGLLPILAVVRFAHGLFFGISSTASNTVAIDSLPASRRGEGIGYFGISVNLAFATGPMTGMFLYEAFGDSIVFAMSVILCVVGLILVKTLNVPPKEKRPHAPLSLDRFFLTRAIPQFINFIFVGFAYGPVTNYIALYAKELDIGGSGWFYALIAAGLIMNRIMTGRLIDRGYLIHLVGAGMTLIIFAFTLLAFAQNPLMFFTSAFLIGTSLGLIFPGYQTMCVNLARHDQRGTANSTYLSGWDIGIGTGILVGGSLAEVFGMHRQMFFVCAIALLIGDILFFTWTSRHYTKNKLEG</sequence>
<dbReference type="EMBL" id="PGEX01000001">
    <property type="protein sequence ID" value="PJJ40401.1"/>
    <property type="molecule type" value="Genomic_DNA"/>
</dbReference>
<comment type="caution">
    <text evidence="6">The sequence shown here is derived from an EMBL/GenBank/DDBJ whole genome shotgun (WGS) entry which is preliminary data.</text>
</comment>
<dbReference type="Gene3D" id="1.20.1250.20">
    <property type="entry name" value="MFS general substrate transporter like domains"/>
    <property type="match status" value="1"/>
</dbReference>
<dbReference type="Proteomes" id="UP000231134">
    <property type="component" value="Unassembled WGS sequence"/>
</dbReference>
<feature type="domain" description="Major facilitator superfamily (MFS) profile" evidence="5">
    <location>
        <begin position="17"/>
        <end position="390"/>
    </location>
</feature>
<organism evidence="6 7">
    <name type="scientific">Hallerella succinigenes</name>
    <dbReference type="NCBI Taxonomy" id="1896222"/>
    <lineage>
        <taxon>Bacteria</taxon>
        <taxon>Pseudomonadati</taxon>
        <taxon>Fibrobacterota</taxon>
        <taxon>Fibrobacteria</taxon>
        <taxon>Fibrobacterales</taxon>
        <taxon>Fibrobacteraceae</taxon>
        <taxon>Hallerella</taxon>
    </lineage>
</organism>
<feature type="transmembrane region" description="Helical" evidence="4">
    <location>
        <begin position="209"/>
        <end position="228"/>
    </location>
</feature>
<evidence type="ECO:0000256" key="2">
    <source>
        <dbReference type="ARBA" id="ARBA00022989"/>
    </source>
</evidence>
<dbReference type="PANTHER" id="PTHR23531:SF1">
    <property type="entry name" value="QUINOLENE RESISTANCE PROTEIN NORA"/>
    <property type="match status" value="1"/>
</dbReference>
<keyword evidence="7" id="KW-1185">Reference proteome</keyword>
<evidence type="ECO:0000256" key="3">
    <source>
        <dbReference type="ARBA" id="ARBA00023136"/>
    </source>
</evidence>
<gene>
    <name evidence="6" type="ORF">BGX16_0322</name>
</gene>
<feature type="transmembrane region" description="Helical" evidence="4">
    <location>
        <begin position="340"/>
        <end position="361"/>
    </location>
</feature>
<accession>A0A2M9A3V8</accession>
<keyword evidence="1 4" id="KW-0812">Transmembrane</keyword>
<dbReference type="GO" id="GO:0022857">
    <property type="term" value="F:transmembrane transporter activity"/>
    <property type="evidence" value="ECO:0007669"/>
    <property type="project" value="InterPro"/>
</dbReference>
<feature type="transmembrane region" description="Helical" evidence="4">
    <location>
        <begin position="273"/>
        <end position="294"/>
    </location>
</feature>
<dbReference type="InterPro" id="IPR052714">
    <property type="entry name" value="MFS_Exporter"/>
</dbReference>
<proteinExistence type="predicted"/>
<name>A0A2M9A3V8_9BACT</name>
<evidence type="ECO:0000256" key="4">
    <source>
        <dbReference type="SAM" id="Phobius"/>
    </source>
</evidence>
<dbReference type="InterPro" id="IPR020846">
    <property type="entry name" value="MFS_dom"/>
</dbReference>
<feature type="transmembrane region" description="Helical" evidence="4">
    <location>
        <begin position="84"/>
        <end position="107"/>
    </location>
</feature>
<dbReference type="Pfam" id="PF07690">
    <property type="entry name" value="MFS_1"/>
    <property type="match status" value="1"/>
</dbReference>